<dbReference type="Proteomes" id="UP001497516">
    <property type="component" value="Chromosome 10"/>
</dbReference>
<proteinExistence type="predicted"/>
<keyword evidence="4" id="KW-1185">Reference proteome</keyword>
<accession>A0AAV2D1B8</accession>
<organism evidence="3 4">
    <name type="scientific">Linum trigynum</name>
    <dbReference type="NCBI Taxonomy" id="586398"/>
    <lineage>
        <taxon>Eukaryota</taxon>
        <taxon>Viridiplantae</taxon>
        <taxon>Streptophyta</taxon>
        <taxon>Embryophyta</taxon>
        <taxon>Tracheophyta</taxon>
        <taxon>Spermatophyta</taxon>
        <taxon>Magnoliopsida</taxon>
        <taxon>eudicotyledons</taxon>
        <taxon>Gunneridae</taxon>
        <taxon>Pentapetalae</taxon>
        <taxon>rosids</taxon>
        <taxon>fabids</taxon>
        <taxon>Malpighiales</taxon>
        <taxon>Linaceae</taxon>
        <taxon>Linum</taxon>
    </lineage>
</organism>
<evidence type="ECO:0000256" key="1">
    <source>
        <dbReference type="SAM" id="MobiDB-lite"/>
    </source>
</evidence>
<evidence type="ECO:0000313" key="4">
    <source>
        <dbReference type="Proteomes" id="UP001497516"/>
    </source>
</evidence>
<feature type="region of interest" description="Disordered" evidence="1">
    <location>
        <begin position="346"/>
        <end position="385"/>
    </location>
</feature>
<dbReference type="Pfam" id="PF20167">
    <property type="entry name" value="Transposase_32"/>
    <property type="match status" value="1"/>
</dbReference>
<feature type="domain" description="Putative plant transposon protein" evidence="2">
    <location>
        <begin position="66"/>
        <end position="243"/>
    </location>
</feature>
<gene>
    <name evidence="3" type="ORF">LTRI10_LOCUS9857</name>
</gene>
<dbReference type="EMBL" id="OZ034814">
    <property type="protein sequence ID" value="CAL1363298.1"/>
    <property type="molecule type" value="Genomic_DNA"/>
</dbReference>
<dbReference type="AlphaFoldDB" id="A0AAV2D1B8"/>
<dbReference type="InterPro" id="IPR046796">
    <property type="entry name" value="Transposase_32_dom"/>
</dbReference>
<reference evidence="3 4" key="1">
    <citation type="submission" date="2024-04" db="EMBL/GenBank/DDBJ databases">
        <authorList>
            <person name="Fracassetti M."/>
        </authorList>
    </citation>
    <scope>NUCLEOTIDE SEQUENCE [LARGE SCALE GENOMIC DNA]</scope>
</reference>
<evidence type="ECO:0000259" key="2">
    <source>
        <dbReference type="Pfam" id="PF20167"/>
    </source>
</evidence>
<evidence type="ECO:0000313" key="3">
    <source>
        <dbReference type="EMBL" id="CAL1363298.1"/>
    </source>
</evidence>
<name>A0AAV2D1B8_9ROSI</name>
<feature type="compositionally biased region" description="Basic and acidic residues" evidence="1">
    <location>
        <begin position="360"/>
        <end position="385"/>
    </location>
</feature>
<protein>
    <recommendedName>
        <fullName evidence="2">Putative plant transposon protein domain-containing protein</fullName>
    </recommendedName>
</protein>
<sequence length="385" mass="43529">MTELFTSSNIPGAIVTYVGRTFNEPIEFNLHSFKEFFASRRLSDPITLDLYEFKASGIDISPFIRNLGWEFLLHYPPLANCPLPLKTFYANLDCQGIITRKLTTLVNGYFISLTVEAIGVLLNLPIDGPLPLAHEDEFLFYDFDYEVEYSRITQRRVAANEVITSADLNPTLRTLHYFITHLFLPRTHDLNIVTKLDLWVLSNALTGKKLDYSQLLFGSILRSVDAHLDGRLPYGGFITLLLSNLGLSLNGHSSVETSVFVPALTVLNYIGVDPQPSKGVESFDPATVRLTKHRSKTLQLGEPSSIRKNLIISFEEEEAELEPETVSEEEIRLFAEDLEREMMEAVSGYQGENAMEEDTENQRKNMMEGDVGTQREPKENLVPKD</sequence>